<proteinExistence type="predicted"/>
<protein>
    <submittedName>
        <fullName evidence="1">Uncharacterized protein</fullName>
    </submittedName>
</protein>
<comment type="caution">
    <text evidence="1">The sequence shown here is derived from an EMBL/GenBank/DDBJ whole genome shotgun (WGS) entry which is preliminary data.</text>
</comment>
<dbReference type="SUPFAM" id="SSF53756">
    <property type="entry name" value="UDP-Glycosyltransferase/glycogen phosphorylase"/>
    <property type="match status" value="1"/>
</dbReference>
<gene>
    <name evidence="1" type="ORF">SDC9_59934</name>
</gene>
<dbReference type="Gene3D" id="3.40.50.2000">
    <property type="entry name" value="Glycogen Phosphorylase B"/>
    <property type="match status" value="1"/>
</dbReference>
<dbReference type="EMBL" id="VSSQ01002140">
    <property type="protein sequence ID" value="MPM13577.1"/>
    <property type="molecule type" value="Genomic_DNA"/>
</dbReference>
<name>A0A644XCF0_9ZZZZ</name>
<sequence length="49" mass="5504">MSRDNLIKEGKDPASIYDTGNTAIDVLHLWSETIILTRERANEILGDCD</sequence>
<organism evidence="1">
    <name type="scientific">bioreactor metagenome</name>
    <dbReference type="NCBI Taxonomy" id="1076179"/>
    <lineage>
        <taxon>unclassified sequences</taxon>
        <taxon>metagenomes</taxon>
        <taxon>ecological metagenomes</taxon>
    </lineage>
</organism>
<accession>A0A644XCF0</accession>
<dbReference type="AlphaFoldDB" id="A0A644XCF0"/>
<reference evidence="1" key="1">
    <citation type="submission" date="2019-08" db="EMBL/GenBank/DDBJ databases">
        <authorList>
            <person name="Kucharzyk K."/>
            <person name="Murdoch R.W."/>
            <person name="Higgins S."/>
            <person name="Loffler F."/>
        </authorList>
    </citation>
    <scope>NUCLEOTIDE SEQUENCE</scope>
</reference>
<evidence type="ECO:0000313" key="1">
    <source>
        <dbReference type="EMBL" id="MPM13577.1"/>
    </source>
</evidence>